<evidence type="ECO:0000256" key="1">
    <source>
        <dbReference type="ARBA" id="ARBA00008791"/>
    </source>
</evidence>
<protein>
    <recommendedName>
        <fullName evidence="2">UspA domain-containing protein</fullName>
    </recommendedName>
</protein>
<dbReference type="PANTHER" id="PTHR46268:SF6">
    <property type="entry name" value="UNIVERSAL STRESS PROTEIN UP12"/>
    <property type="match status" value="1"/>
</dbReference>
<gene>
    <name evidence="3" type="ORF">NIIDNTM18_33260</name>
</gene>
<dbReference type="AlphaFoldDB" id="A0A6S6PD11"/>
<dbReference type="EMBL" id="AP023287">
    <property type="protein sequence ID" value="BCI54048.1"/>
    <property type="molecule type" value="Genomic_DNA"/>
</dbReference>
<feature type="domain" description="UspA" evidence="2">
    <location>
        <begin position="145"/>
        <end position="284"/>
    </location>
</feature>
<evidence type="ECO:0000313" key="4">
    <source>
        <dbReference type="Proteomes" id="UP000515734"/>
    </source>
</evidence>
<organism evidence="3 4">
    <name type="scientific">Mycolicibacterium litorale</name>
    <dbReference type="NCBI Taxonomy" id="758802"/>
    <lineage>
        <taxon>Bacteria</taxon>
        <taxon>Bacillati</taxon>
        <taxon>Actinomycetota</taxon>
        <taxon>Actinomycetes</taxon>
        <taxon>Mycobacteriales</taxon>
        <taxon>Mycobacteriaceae</taxon>
        <taxon>Mycolicibacterium</taxon>
    </lineage>
</organism>
<dbReference type="InterPro" id="IPR006016">
    <property type="entry name" value="UspA"/>
</dbReference>
<dbReference type="Gene3D" id="3.40.50.620">
    <property type="entry name" value="HUPs"/>
    <property type="match status" value="2"/>
</dbReference>
<dbReference type="CDD" id="cd00293">
    <property type="entry name" value="USP-like"/>
    <property type="match status" value="2"/>
</dbReference>
<reference evidence="3 4" key="1">
    <citation type="submission" date="2020-07" db="EMBL/GenBank/DDBJ databases">
        <title>Complete genome sequence of Mycolicibacterium litorale like strain isolated from cardiac implantable electronic device infection.</title>
        <authorList>
            <person name="Fukano H."/>
            <person name="Miyama H."/>
            <person name="Hoshino Y."/>
        </authorList>
    </citation>
    <scope>NUCLEOTIDE SEQUENCE [LARGE SCALE GENOMIC DNA]</scope>
    <source>
        <strain evidence="3 4">NIIDNTM18</strain>
    </source>
</reference>
<sequence length="288" mass="29598">MDTSAAAPRHVVVATDLSGPAAAAVTRAAQLADEHSARLTAVHVAPAGRNADFLEPAHAAVEALVTGLLFDTALDGAKPAIAVRQGRAAVEIAAEAADGGSDLVVMGGSGEHGLLQALVGSTAENVVRMSPAPVLVVKRASTDPYRSVLLALDTTPQSADAARFGMELTPLADHVVVHVSTVVGEGLMRAYGVPEEEVDQLRDAAADQARHEISRLTEAFTPRPRDVAVVSGHPPTRLAEAGRSCGAELIVVGTGARSPMSYAFLGSVAQHVMREAPSDVLVVPTVEA</sequence>
<comment type="similarity">
    <text evidence="1">Belongs to the universal stress protein A family.</text>
</comment>
<dbReference type="PRINTS" id="PR01438">
    <property type="entry name" value="UNVRSLSTRESS"/>
</dbReference>
<name>A0A6S6PD11_9MYCO</name>
<feature type="domain" description="UspA" evidence="2">
    <location>
        <begin position="9"/>
        <end position="138"/>
    </location>
</feature>
<evidence type="ECO:0000313" key="3">
    <source>
        <dbReference type="EMBL" id="BCI54048.1"/>
    </source>
</evidence>
<evidence type="ECO:0000259" key="2">
    <source>
        <dbReference type="Pfam" id="PF00582"/>
    </source>
</evidence>
<accession>A0A6S6PD11</accession>
<dbReference type="Pfam" id="PF00582">
    <property type="entry name" value="Usp"/>
    <property type="match status" value="2"/>
</dbReference>
<dbReference type="InterPro" id="IPR014729">
    <property type="entry name" value="Rossmann-like_a/b/a_fold"/>
</dbReference>
<dbReference type="Proteomes" id="UP000515734">
    <property type="component" value="Chromosome"/>
</dbReference>
<dbReference type="PANTHER" id="PTHR46268">
    <property type="entry name" value="STRESS RESPONSE PROTEIN NHAX"/>
    <property type="match status" value="1"/>
</dbReference>
<dbReference type="RefSeq" id="WP_185291995.1">
    <property type="nucleotide sequence ID" value="NZ_AP023287.1"/>
</dbReference>
<dbReference type="InterPro" id="IPR006015">
    <property type="entry name" value="Universal_stress_UspA"/>
</dbReference>
<dbReference type="SUPFAM" id="SSF52402">
    <property type="entry name" value="Adenine nucleotide alpha hydrolases-like"/>
    <property type="match status" value="2"/>
</dbReference>
<proteinExistence type="inferred from homology"/>